<dbReference type="RefSeq" id="WP_216243277.1">
    <property type="nucleotide sequence ID" value="NZ_JABACJ020000015.1"/>
</dbReference>
<comment type="caution">
    <text evidence="2">The sequence shown here is derived from an EMBL/GenBank/DDBJ whole genome shotgun (WGS) entry which is preliminary data.</text>
</comment>
<dbReference type="PANTHER" id="PTHR40111:SF1">
    <property type="entry name" value="CEPHALOSPORIN-C DEACETYLASE"/>
    <property type="match status" value="1"/>
</dbReference>
<dbReference type="Pfam" id="PF05448">
    <property type="entry name" value="AXE1"/>
    <property type="match status" value="1"/>
</dbReference>
<evidence type="ECO:0000259" key="1">
    <source>
        <dbReference type="Pfam" id="PF05448"/>
    </source>
</evidence>
<protein>
    <submittedName>
        <fullName evidence="2">Acetylxylan esterase</fullName>
    </submittedName>
</protein>
<name>A0ABS6D7I6_9FIRM</name>
<organism evidence="2 3">
    <name type="scientific">Faecalicatena faecalis</name>
    <dbReference type="NCBI Taxonomy" id="2726362"/>
    <lineage>
        <taxon>Bacteria</taxon>
        <taxon>Bacillati</taxon>
        <taxon>Bacillota</taxon>
        <taxon>Clostridia</taxon>
        <taxon>Lachnospirales</taxon>
        <taxon>Lachnospiraceae</taxon>
        <taxon>Faecalicatena</taxon>
    </lineage>
</organism>
<feature type="domain" description="Acetyl xylan esterase" evidence="1">
    <location>
        <begin position="1"/>
        <end position="318"/>
    </location>
</feature>
<evidence type="ECO:0000313" key="2">
    <source>
        <dbReference type="EMBL" id="MBU3877137.1"/>
    </source>
</evidence>
<proteinExistence type="predicted"/>
<dbReference type="InterPro" id="IPR039069">
    <property type="entry name" value="CE7"/>
</dbReference>
<gene>
    <name evidence="2" type="ORF">HGO97_015105</name>
</gene>
<dbReference type="InterPro" id="IPR008391">
    <property type="entry name" value="AXE1_dom"/>
</dbReference>
<dbReference type="EMBL" id="JABACJ020000015">
    <property type="protein sequence ID" value="MBU3877137.1"/>
    <property type="molecule type" value="Genomic_DNA"/>
</dbReference>
<dbReference type="PANTHER" id="PTHR40111">
    <property type="entry name" value="CEPHALOSPORIN-C DEACETYLASE"/>
    <property type="match status" value="1"/>
</dbReference>
<dbReference type="Proteomes" id="UP000723714">
    <property type="component" value="Unassembled WGS sequence"/>
</dbReference>
<accession>A0ABS6D7I6</accession>
<reference evidence="2 3" key="1">
    <citation type="submission" date="2021-06" db="EMBL/GenBank/DDBJ databases">
        <title>Faecalicatena sp. nov. isolated from porcine feces.</title>
        <authorList>
            <person name="Oh B.S."/>
            <person name="Lee J.H."/>
        </authorList>
    </citation>
    <scope>NUCLEOTIDE SEQUENCE [LARGE SCALE GENOMIC DNA]</scope>
    <source>
        <strain evidence="2 3">AGMB00832</strain>
    </source>
</reference>
<sequence length="319" mass="36176">MGVFDLPLNELKVYQGSTPCPDDFDDFWDKSVKEAKGLEWNLQLERSSFQTNFAECFDLYFTGVGGARIHAKYVRPLKCLEPHPAVFFFHGYTGHSGTWVDKLNYAANGYSVFALDVRGQGGLSQDIGGVTGETFTGHITRGVLDGPEKMLFRQVFMDVVELAEIAKAMPEVDENRLGAYGMSQGGALTLICGALVPEVKKIAPLFPYLCDYKRVWEIDLAKNAYDDITYYFRKFDPCHEHEDEFFTKLGYIDVQNFAKRIQADVMFGTALLDTTCPPSSQFAVYNKIRAKKELVVYPEYIHEPIQDFADKTYEFLQTL</sequence>
<keyword evidence="3" id="KW-1185">Reference proteome</keyword>
<evidence type="ECO:0000313" key="3">
    <source>
        <dbReference type="Proteomes" id="UP000723714"/>
    </source>
</evidence>